<organism evidence="1 2">
    <name type="scientific">Lysinibacillus mangiferihumi</name>
    <dbReference type="NCBI Taxonomy" id="1130819"/>
    <lineage>
        <taxon>Bacteria</taxon>
        <taxon>Bacillati</taxon>
        <taxon>Bacillota</taxon>
        <taxon>Bacilli</taxon>
        <taxon>Bacillales</taxon>
        <taxon>Bacillaceae</taxon>
        <taxon>Lysinibacillus</taxon>
    </lineage>
</organism>
<evidence type="ECO:0000313" key="2">
    <source>
        <dbReference type="Proteomes" id="UP000308744"/>
    </source>
</evidence>
<evidence type="ECO:0000313" key="1">
    <source>
        <dbReference type="EMBL" id="TKI70732.1"/>
    </source>
</evidence>
<reference evidence="1 2" key="1">
    <citation type="submission" date="2019-04" db="EMBL/GenBank/DDBJ databases">
        <title>Lysinibacillus genome sequencing.</title>
        <authorList>
            <person name="Dunlap C."/>
        </authorList>
    </citation>
    <scope>NUCLEOTIDE SEQUENCE [LARGE SCALE GENOMIC DNA]</scope>
    <source>
        <strain evidence="1 2">CCTCC AB 2010389</strain>
    </source>
</reference>
<comment type="caution">
    <text evidence="1">The sequence shown here is derived from an EMBL/GenBank/DDBJ whole genome shotgun (WGS) entry which is preliminary data.</text>
</comment>
<dbReference type="EMBL" id="SZPU01000019">
    <property type="protein sequence ID" value="TKI70732.1"/>
    <property type="molecule type" value="Genomic_DNA"/>
</dbReference>
<keyword evidence="2" id="KW-1185">Reference proteome</keyword>
<dbReference type="RefSeq" id="WP_107894132.1">
    <property type="nucleotide sequence ID" value="NZ_PYWM01000002.1"/>
</dbReference>
<name>A0A4U2ZAR5_9BACI</name>
<gene>
    <name evidence="1" type="ORF">FC756_06450</name>
</gene>
<proteinExistence type="predicted"/>
<accession>A0A4U2ZAR5</accession>
<dbReference type="AlphaFoldDB" id="A0A4U2ZAR5"/>
<dbReference type="Proteomes" id="UP000308744">
    <property type="component" value="Unassembled WGS sequence"/>
</dbReference>
<protein>
    <submittedName>
        <fullName evidence="1">Uncharacterized protein</fullName>
    </submittedName>
</protein>
<sequence length="324" mass="37404">MARIVEKIDEITGKTEKDLQLKEQFGFLQKMAQAKCEQFRAELQNMFVSGGTKELEIVGNRAMSYHDMQHVDLSSKSSDSIKKAIEMFFKGKEGVIEGFKSIVETALDTLIGNSSMGEYEEKMFFVYPENFAIVRVDVKFYKYTFSSKGIIADTENIFCYTMAKSIVDHKKLSIDELLYLVTEMIGADNISEVKAFIKELREIWKMLETEDTDSTLLKYQLADAPQTVLKTSSNNNLPSVSNIKELKEFAEERSWIVKEVLSDRLEIKNYEIEKFFSQKENPKFVLANDSALKEDYQRWAEMIYKIDEAYGKDKNEETNPVIHS</sequence>